<evidence type="ECO:0000313" key="6">
    <source>
        <dbReference type="Proteomes" id="UP001644719"/>
    </source>
</evidence>
<evidence type="ECO:0000256" key="2">
    <source>
        <dbReference type="ARBA" id="ARBA00023125"/>
    </source>
</evidence>
<dbReference type="Proteomes" id="UP001644719">
    <property type="component" value="Unassembled WGS sequence"/>
</dbReference>
<dbReference type="SMART" id="SM00345">
    <property type="entry name" value="HTH_GNTR"/>
    <property type="match status" value="1"/>
</dbReference>
<keyword evidence="2" id="KW-0238">DNA-binding</keyword>
<evidence type="ECO:0000313" key="5">
    <source>
        <dbReference type="EMBL" id="NSG86130.1"/>
    </source>
</evidence>
<gene>
    <name evidence="5" type="ORF">G5B17_12085</name>
</gene>
<dbReference type="CDD" id="cd07377">
    <property type="entry name" value="WHTH_GntR"/>
    <property type="match status" value="1"/>
</dbReference>
<comment type="caution">
    <text evidence="5">The sequence shown here is derived from an EMBL/GenBank/DDBJ whole genome shotgun (WGS) entry which is preliminary data.</text>
</comment>
<reference evidence="5 6" key="1">
    <citation type="journal article" date="2020" name="Cell Host Microbe">
        <title>Functional and Genomic Variation between Human-Derived Isolates of Lachnospiraceae Reveals Inter- and Intra-Species Diversity.</title>
        <authorList>
            <person name="Sorbara M.T."/>
            <person name="Littmann E.R."/>
            <person name="Fontana E."/>
            <person name="Moody T.U."/>
            <person name="Kohout C.E."/>
            <person name="Gjonbalaj M."/>
            <person name="Eaton V."/>
            <person name="Seok R."/>
            <person name="Leiner I.M."/>
            <person name="Pamer E.G."/>
        </authorList>
    </citation>
    <scope>NUCLEOTIDE SEQUENCE [LARGE SCALE GENOMIC DNA]</scope>
    <source>
        <strain evidence="5 6">MSK.17.74</strain>
    </source>
</reference>
<dbReference type="PANTHER" id="PTHR30146:SF109">
    <property type="entry name" value="HTH-TYPE TRANSCRIPTIONAL REGULATOR GALS"/>
    <property type="match status" value="1"/>
</dbReference>
<dbReference type="CDD" id="cd06267">
    <property type="entry name" value="PBP1_LacI_sugar_binding-like"/>
    <property type="match status" value="1"/>
</dbReference>
<sequence>MSENISKYEIIKNKIEEQISQGIYKENDKIPSENELCRAFASSRITVRKALDELVTTGVLYRQQGIGTFVKPKTVEASADVDKVLLILPNYPELFAAGIVSDMLSGIQKSLRETQYTLVTLMEPRNEADIEKFLQSIKTIRPNGIIYSFYYGDSMIVDELKKLEVPIVFLDAEPKDNEFDIVTGEDFESAYRVTQLAIMSGMKNVGFYSSWNQDFSTCSARKNGIKKALEDSRIPIREGQLLLRNTESEFHESVTKYDIVTDIKEYLQKNDYLDVLIVMNDTVAFAAYKAASELRKDIPDDLKLISYGNYNWSSFPTIGLTTFEQHFFKYGKEAVKLLLKRMSGTSSMIQQRRIIKYDLQRRKSF</sequence>
<dbReference type="InterPro" id="IPR000524">
    <property type="entry name" value="Tscrpt_reg_HTH_GntR"/>
</dbReference>
<dbReference type="PANTHER" id="PTHR30146">
    <property type="entry name" value="LACI-RELATED TRANSCRIPTIONAL REPRESSOR"/>
    <property type="match status" value="1"/>
</dbReference>
<keyword evidence="6" id="KW-1185">Reference proteome</keyword>
<accession>A0ABX2HAE8</accession>
<keyword evidence="3" id="KW-0804">Transcription</keyword>
<dbReference type="InterPro" id="IPR036388">
    <property type="entry name" value="WH-like_DNA-bd_sf"/>
</dbReference>
<dbReference type="PRINTS" id="PR00035">
    <property type="entry name" value="HTHGNTR"/>
</dbReference>
<dbReference type="InterPro" id="IPR028082">
    <property type="entry name" value="Peripla_BP_I"/>
</dbReference>
<name>A0ABX2HAE8_9FIRM</name>
<dbReference type="RefSeq" id="WP_173718833.1">
    <property type="nucleotide sequence ID" value="NZ_JAAITS010000033.1"/>
</dbReference>
<organism evidence="5 6">
    <name type="scientific">Blautia faecis</name>
    <dbReference type="NCBI Taxonomy" id="871665"/>
    <lineage>
        <taxon>Bacteria</taxon>
        <taxon>Bacillati</taxon>
        <taxon>Bacillota</taxon>
        <taxon>Clostridia</taxon>
        <taxon>Lachnospirales</taxon>
        <taxon>Lachnospiraceae</taxon>
        <taxon>Blautia</taxon>
    </lineage>
</organism>
<evidence type="ECO:0000256" key="1">
    <source>
        <dbReference type="ARBA" id="ARBA00023015"/>
    </source>
</evidence>
<dbReference type="EMBL" id="JAAITS010000033">
    <property type="protein sequence ID" value="NSG86130.1"/>
    <property type="molecule type" value="Genomic_DNA"/>
</dbReference>
<dbReference type="SUPFAM" id="SSF53822">
    <property type="entry name" value="Periplasmic binding protein-like I"/>
    <property type="match status" value="1"/>
</dbReference>
<dbReference type="Gene3D" id="1.10.10.10">
    <property type="entry name" value="Winged helix-like DNA-binding domain superfamily/Winged helix DNA-binding domain"/>
    <property type="match status" value="1"/>
</dbReference>
<dbReference type="Gene3D" id="3.40.50.2300">
    <property type="match status" value="2"/>
</dbReference>
<protein>
    <submittedName>
        <fullName evidence="5">GntR family transcriptional regulator</fullName>
    </submittedName>
</protein>
<evidence type="ECO:0000259" key="4">
    <source>
        <dbReference type="PROSITE" id="PS50949"/>
    </source>
</evidence>
<dbReference type="PROSITE" id="PS50949">
    <property type="entry name" value="HTH_GNTR"/>
    <property type="match status" value="1"/>
</dbReference>
<dbReference type="Pfam" id="PF00392">
    <property type="entry name" value="GntR"/>
    <property type="match status" value="1"/>
</dbReference>
<evidence type="ECO:0000256" key="3">
    <source>
        <dbReference type="ARBA" id="ARBA00023163"/>
    </source>
</evidence>
<dbReference type="InterPro" id="IPR046335">
    <property type="entry name" value="LacI/GalR-like_sensor"/>
</dbReference>
<dbReference type="SUPFAM" id="SSF46785">
    <property type="entry name" value="Winged helix' DNA-binding domain"/>
    <property type="match status" value="1"/>
</dbReference>
<dbReference type="InterPro" id="IPR036390">
    <property type="entry name" value="WH_DNA-bd_sf"/>
</dbReference>
<feature type="domain" description="HTH gntR-type" evidence="4">
    <location>
        <begin position="5"/>
        <end position="73"/>
    </location>
</feature>
<dbReference type="Pfam" id="PF13377">
    <property type="entry name" value="Peripla_BP_3"/>
    <property type="match status" value="1"/>
</dbReference>
<proteinExistence type="predicted"/>
<keyword evidence="1" id="KW-0805">Transcription regulation</keyword>